<proteinExistence type="predicted"/>
<dbReference type="EMBL" id="FNTV01000001">
    <property type="protein sequence ID" value="SEE26571.1"/>
    <property type="molecule type" value="Genomic_DNA"/>
</dbReference>
<reference evidence="1 2" key="1">
    <citation type="submission" date="2016-10" db="EMBL/GenBank/DDBJ databases">
        <authorList>
            <person name="de Groot N.N."/>
        </authorList>
    </citation>
    <scope>NUCLEOTIDE SEQUENCE [LARGE SCALE GENOMIC DNA]</scope>
    <source>
        <strain evidence="1 2">DSM 22274</strain>
    </source>
</reference>
<dbReference type="Proteomes" id="UP000182725">
    <property type="component" value="Unassembled WGS sequence"/>
</dbReference>
<evidence type="ECO:0008006" key="3">
    <source>
        <dbReference type="Google" id="ProtNLM"/>
    </source>
</evidence>
<accession>A0A1H5HG10</accession>
<gene>
    <name evidence="1" type="ORF">SAMN04489740_1000</name>
</gene>
<name>A0A1H5HG10_9MICC</name>
<organism evidence="1 2">
    <name type="scientific">Arthrobacter alpinus</name>
    <dbReference type="NCBI Taxonomy" id="656366"/>
    <lineage>
        <taxon>Bacteria</taxon>
        <taxon>Bacillati</taxon>
        <taxon>Actinomycetota</taxon>
        <taxon>Actinomycetes</taxon>
        <taxon>Micrococcales</taxon>
        <taxon>Micrococcaceae</taxon>
        <taxon>Arthrobacter</taxon>
    </lineage>
</organism>
<sequence length="141" mass="14867">MGSRVLDSDLELFLTGFIRAELALIGSPIAQGVFVSNAFPPTAKPKTVVVMDNGGPSTSVITRQSRLGVTVLAGDDPSQGADAKELARLVKMIINDSARTDPGNPVAVVVNSAGPYRITEESGQPSYFMTFELVVVGKPFD</sequence>
<dbReference type="AlphaFoldDB" id="A0A1H5HG10"/>
<evidence type="ECO:0000313" key="2">
    <source>
        <dbReference type="Proteomes" id="UP000182725"/>
    </source>
</evidence>
<evidence type="ECO:0000313" key="1">
    <source>
        <dbReference type="EMBL" id="SEE26571.1"/>
    </source>
</evidence>
<protein>
    <recommendedName>
        <fullName evidence="3">Tail terminator</fullName>
    </recommendedName>
</protein>